<evidence type="ECO:0000256" key="2">
    <source>
        <dbReference type="ARBA" id="ARBA00009486"/>
    </source>
</evidence>
<dbReference type="GO" id="GO:0016020">
    <property type="term" value="C:membrane"/>
    <property type="evidence" value="ECO:0007669"/>
    <property type="project" value="UniProtKB-SubCell"/>
</dbReference>
<dbReference type="AlphaFoldDB" id="A3GF46"/>
<dbReference type="RefSeq" id="XP_001387307.2">
    <property type="nucleotide sequence ID" value="XM_001387270.1"/>
</dbReference>
<keyword evidence="8" id="KW-0472">Membrane</keyword>
<feature type="non-terminal residue" evidence="10">
    <location>
        <position position="533"/>
    </location>
</feature>
<dbReference type="Pfam" id="PF12141">
    <property type="entry name" value="BMT"/>
    <property type="match status" value="2"/>
</dbReference>
<dbReference type="GeneID" id="4850895"/>
<protein>
    <submittedName>
        <fullName evidence="10">Phosphoenolpyruvate-dependent sugar phosphotransferase</fullName>
    </submittedName>
</protein>
<accession>A3GF46</accession>
<evidence type="ECO:0000256" key="6">
    <source>
        <dbReference type="ARBA" id="ARBA00022968"/>
    </source>
</evidence>
<dbReference type="HOGENOM" id="CLU_013841_3_0_1"/>
<comment type="subcellular location">
    <subcellularLocation>
        <location evidence="1">Membrane</location>
        <topology evidence="1">Single-pass type II membrane protein</topology>
    </subcellularLocation>
</comment>
<evidence type="ECO:0000256" key="8">
    <source>
        <dbReference type="ARBA" id="ARBA00023136"/>
    </source>
</evidence>
<feature type="non-terminal residue" evidence="10">
    <location>
        <position position="1"/>
    </location>
</feature>
<dbReference type="eggNOG" id="ENOG502QTZG">
    <property type="taxonomic scope" value="Eukaryota"/>
</dbReference>
<dbReference type="GO" id="GO:0000030">
    <property type="term" value="F:mannosyltransferase activity"/>
    <property type="evidence" value="ECO:0007669"/>
    <property type="project" value="InterPro"/>
</dbReference>
<proteinExistence type="inferred from homology"/>
<keyword evidence="7" id="KW-1133">Transmembrane helix</keyword>
<evidence type="ECO:0000256" key="1">
    <source>
        <dbReference type="ARBA" id="ARBA00004606"/>
    </source>
</evidence>
<dbReference type="KEGG" id="pic:PICST_51290"/>
<sequence>NRIPVWKFILLHEHIQLSHFLFGSVLLVVTVDIWEQSSSRIDAPPSNWLGTSISQSSPFSKLMLEQKYSQVQLSGYSIIENSPDLDYKTLECKDSYFEDNSSVRSSSPLRIGNSNDVKRVRDSVLELLRSGKDDTLKNCFQDKEDETEEYILEKKWYKFCGGSVWLDKFQVHYYTNRIVYSNFSRADKPNMSLVYIQIFDKNWNEIEGYKFDNSDITYPCILPIKNTVVSSSKNLGIEDPRILLRTFQNETTRQMEQEPVIVYNSKHEGIKRRVFVYRPFQNAHSDIMLKSNSFKLRNTEKNWAPFFDTDNPKDIFLIYQFSPLAILRCSLDTGNCELTDKSLSDEINAATKSKMGSLRGGSNLIEVPPAIVPKELNRKFWLGLARSTNRKTGCLKVGYRPHIVMLSKPKHKNGRFRFDYVSSLLDFSITPELWDPRKNDFCKDGKSVLIPNSIDSWNFVKSRFEELGHDLMTITLSQADRYNDVIFVRGMLDHLRAVLKGDVRKMRDHFQQEKSEEQSIYLSKCSNSLSDKY</sequence>
<evidence type="ECO:0000256" key="4">
    <source>
        <dbReference type="ARBA" id="ARBA00022679"/>
    </source>
</evidence>
<organism evidence="10 11">
    <name type="scientific">Scheffersomyces stipitis (strain ATCC 58785 / CBS 6054 / NBRC 10063 / NRRL Y-11545)</name>
    <name type="common">Yeast</name>
    <name type="synonym">Pichia stipitis</name>
    <dbReference type="NCBI Taxonomy" id="322104"/>
    <lineage>
        <taxon>Eukaryota</taxon>
        <taxon>Fungi</taxon>
        <taxon>Dikarya</taxon>
        <taxon>Ascomycota</taxon>
        <taxon>Saccharomycotina</taxon>
        <taxon>Pichiomycetes</taxon>
        <taxon>Debaryomycetaceae</taxon>
        <taxon>Scheffersomyces</taxon>
    </lineage>
</organism>
<keyword evidence="9" id="KW-0961">Cell wall biogenesis/degradation</keyword>
<dbReference type="InParanoid" id="A3GF46"/>
<keyword evidence="6" id="KW-0735">Signal-anchor</keyword>
<dbReference type="GO" id="GO:0071555">
    <property type="term" value="P:cell wall organization"/>
    <property type="evidence" value="ECO:0007669"/>
    <property type="project" value="UniProtKB-KW"/>
</dbReference>
<dbReference type="OMA" id="IEDYMAF"/>
<reference evidence="10 11" key="1">
    <citation type="journal article" date="2007" name="Nat. Biotechnol.">
        <title>Genome sequence of the lignocellulose-bioconverting and xylose-fermenting yeast Pichia stipitis.</title>
        <authorList>
            <person name="Jeffries T.W."/>
            <person name="Grigoriev I.V."/>
            <person name="Grimwood J."/>
            <person name="Laplaza J.M."/>
            <person name="Aerts A."/>
            <person name="Salamov A."/>
            <person name="Schmutz J."/>
            <person name="Lindquist E."/>
            <person name="Dehal P."/>
            <person name="Shapiro H."/>
            <person name="Jin Y.S."/>
            <person name="Passoth V."/>
            <person name="Richardson P.M."/>
        </authorList>
    </citation>
    <scope>NUCLEOTIDE SEQUENCE [LARGE SCALE GENOMIC DNA]</scope>
    <source>
        <strain evidence="11">ATCC 58785 / CBS 6054 / NBRC 10063 / NRRL Y-11545</strain>
    </source>
</reference>
<dbReference type="InterPro" id="IPR021988">
    <property type="entry name" value="BMT1"/>
</dbReference>
<keyword evidence="4 10" id="KW-0808">Transferase</keyword>
<evidence type="ECO:0000256" key="7">
    <source>
        <dbReference type="ARBA" id="ARBA00022989"/>
    </source>
</evidence>
<keyword evidence="5" id="KW-0812">Transmembrane</keyword>
<comment type="caution">
    <text evidence="10">The sequence shown here is derived from an EMBL/GenBank/DDBJ whole genome shotgun (WGS) entry which is preliminary data.</text>
</comment>
<name>A3GF46_PICST</name>
<evidence type="ECO:0000256" key="3">
    <source>
        <dbReference type="ARBA" id="ARBA00022676"/>
    </source>
</evidence>
<keyword evidence="10" id="KW-0670">Pyruvate</keyword>
<evidence type="ECO:0000313" key="11">
    <source>
        <dbReference type="Proteomes" id="UP000002258"/>
    </source>
</evidence>
<dbReference type="Proteomes" id="UP000002258">
    <property type="component" value="Chromosome 1"/>
</dbReference>
<keyword evidence="3" id="KW-0328">Glycosyltransferase</keyword>
<comment type="similarity">
    <text evidence="2">Belongs to the BMT family.</text>
</comment>
<dbReference type="OrthoDB" id="3631276at2759"/>
<dbReference type="STRING" id="322104.A3GF46"/>
<gene>
    <name evidence="10" type="primary">RHD1</name>
    <name evidence="10" type="ORF">PICST_51290</name>
</gene>
<dbReference type="EMBL" id="AAVQ01000001">
    <property type="protein sequence ID" value="EAZ63284.2"/>
    <property type="molecule type" value="Genomic_DNA"/>
</dbReference>
<keyword evidence="11" id="KW-1185">Reference proteome</keyword>
<evidence type="ECO:0000256" key="9">
    <source>
        <dbReference type="ARBA" id="ARBA00023316"/>
    </source>
</evidence>
<evidence type="ECO:0000256" key="5">
    <source>
        <dbReference type="ARBA" id="ARBA00022692"/>
    </source>
</evidence>
<evidence type="ECO:0000313" key="10">
    <source>
        <dbReference type="EMBL" id="EAZ63284.2"/>
    </source>
</evidence>